<comment type="caution">
    <text evidence="3">The sequence shown here is derived from an EMBL/GenBank/DDBJ whole genome shotgun (WGS) entry which is preliminary data.</text>
</comment>
<sequence length="1046" mass="115131">MSAAKETAVSIVREFRRVPPLRAAFERTDPLRRMRRLVQSGLIDAHFYAAQLGEVSISVADAARHYVTSGQYAGLSINPLLDDRTLRRRHGGGDRPPAYEYLWSRSWDSPVSPLWDVLEYAHRHPQALDHPAGPVGHAWEQWLKEPDLLLPTSNEDSASAADIIELHRSAGAEWGSADALRHRRDASPHFTGRESMGSWPDSLPRPMVSIVMPTWNRAGKLRASVESALAQTWGAWELIIVDDGSWDDTAVLSGLLAERDPRIVYMPRPHEGVGAARNAGIDVAKGAFITFLDSDNEWEPHFLENMMVGMREHHAEVAFATIEIDRGAEPFYREAPATSEALELGNVVDLNTLVTTAEALRSVGGFDTRLARAVDYDLVLRLAKDHVIHHIPILGAIYRDREDDPERISVAQPFGWNTLVRQRNLVDLESAREREMAAGTTLVIMLTNHDALLEEKLLELQTLASRPDLTMRLAMIAPTPSEWMLGKSAERRVPGMTAQLFPQEEPYGYVVARTLADADRENFVVIEPSARFTADAAEALIDASASGTRRVVAPLRLHDDGTVATAGATFAKRSAPPMQFLSRHPVEDVARLGPELKVPAVSGRTFGIATRDLLEIGGLDPLLFNEYEIPAMCVALLAKNQEFEFVTLTEVRMRLADLASDFAPIDPVGTSQAIRSVTAAVTPTRLSELYGQLGLEVSHLIGSSTTDGENGTRQQNHLHPVVVRSRSTVIVDGVELPRLRWALRIAAPAFPIGGTWGDTHFARSLAAGLESLGQEVVVDHHDVDSRPTAYLDDVTLVIRGLDRVEPVTGGVSMLWIISHPDQVSRTEAAAFDRVFAASISWSTQVSARWGLPVAPLLQCTDPGVFYPSEEPRREDLVFVGKSRGVARPAVVYPVQADIPVRVFGAEWDGILPDGYVEAEYIENARLGKLYGRAGAVLNDHWNDMRDQGFISNRLFDVVSAGGRVLSDDVSGIREIFGNAVVTYSSPIELVELLRRGPDDLFPPEEQLREHAARIATDHSFRARARVLLDAAIDQLAGSSVTKDPDT</sequence>
<dbReference type="PANTHER" id="PTHR22916:SF3">
    <property type="entry name" value="UDP-GLCNAC:BETAGAL BETA-1,3-N-ACETYLGLUCOSAMINYLTRANSFERASE-LIKE PROTEIN 1"/>
    <property type="match status" value="1"/>
</dbReference>
<dbReference type="InterPro" id="IPR029044">
    <property type="entry name" value="Nucleotide-diphossugar_trans"/>
</dbReference>
<dbReference type="PANTHER" id="PTHR22916">
    <property type="entry name" value="GLYCOSYLTRANSFERASE"/>
    <property type="match status" value="1"/>
</dbReference>
<protein>
    <submittedName>
        <fullName evidence="3">Glycosyltransferase</fullName>
    </submittedName>
</protein>
<evidence type="ECO:0000259" key="2">
    <source>
        <dbReference type="Pfam" id="PF13524"/>
    </source>
</evidence>
<dbReference type="AlphaFoldDB" id="A0A4R5YHE4"/>
<dbReference type="SUPFAM" id="SSF53448">
    <property type="entry name" value="Nucleotide-diphospho-sugar transferases"/>
    <property type="match status" value="1"/>
</dbReference>
<gene>
    <name evidence="3" type="ORF">E2R54_13930</name>
</gene>
<dbReference type="Gene3D" id="3.90.550.10">
    <property type="entry name" value="Spore Coat Polysaccharide Biosynthesis Protein SpsA, Chain A"/>
    <property type="match status" value="1"/>
</dbReference>
<organism evidence="3 4">
    <name type="scientific">Microbacterium oleivorans</name>
    <dbReference type="NCBI Taxonomy" id="273677"/>
    <lineage>
        <taxon>Bacteria</taxon>
        <taxon>Bacillati</taxon>
        <taxon>Actinomycetota</taxon>
        <taxon>Actinomycetes</taxon>
        <taxon>Micrococcales</taxon>
        <taxon>Microbacteriaceae</taxon>
        <taxon>Microbacterium</taxon>
    </lineage>
</organism>
<keyword evidence="3" id="KW-0808">Transferase</keyword>
<name>A0A4R5YHE4_9MICO</name>
<accession>A0A4R5YHE4</accession>
<evidence type="ECO:0000313" key="4">
    <source>
        <dbReference type="Proteomes" id="UP000295633"/>
    </source>
</evidence>
<dbReference type="EMBL" id="SMZX01000002">
    <property type="protein sequence ID" value="TDL44245.1"/>
    <property type="molecule type" value="Genomic_DNA"/>
</dbReference>
<feature type="domain" description="Glycosyltransferase 2-like" evidence="1">
    <location>
        <begin position="209"/>
        <end position="335"/>
    </location>
</feature>
<reference evidence="3 4" key="1">
    <citation type="submission" date="2019-03" db="EMBL/GenBank/DDBJ databases">
        <title>Genome Sequencing and Assembly of Various Microbes Isolated from Partially Reclaimed Soil and Acid Mine Drainage (AMD) Site.</title>
        <authorList>
            <person name="Steinbock B."/>
            <person name="Bechtold R."/>
            <person name="Sevigny J.L."/>
            <person name="Thomas D."/>
            <person name="Cuthill L.R."/>
            <person name="Aveiro Johannsen E.J."/>
            <person name="Thomas K."/>
            <person name="Ghosh A."/>
        </authorList>
    </citation>
    <scope>NUCLEOTIDE SEQUENCE [LARGE SCALE GENOMIC DNA]</scope>
    <source>
        <strain evidence="3 4">F-B2</strain>
    </source>
</reference>
<evidence type="ECO:0000313" key="3">
    <source>
        <dbReference type="EMBL" id="TDL44245.1"/>
    </source>
</evidence>
<dbReference type="Pfam" id="PF00535">
    <property type="entry name" value="Glycos_transf_2"/>
    <property type="match status" value="1"/>
</dbReference>
<proteinExistence type="predicted"/>
<feature type="domain" description="Spore protein YkvP/CgeB glycosyl transferase-like" evidence="2">
    <location>
        <begin position="896"/>
        <end position="1029"/>
    </location>
</feature>
<dbReference type="InterPro" id="IPR001173">
    <property type="entry name" value="Glyco_trans_2-like"/>
</dbReference>
<evidence type="ECO:0000259" key="1">
    <source>
        <dbReference type="Pfam" id="PF00535"/>
    </source>
</evidence>
<dbReference type="Proteomes" id="UP000295633">
    <property type="component" value="Unassembled WGS sequence"/>
</dbReference>
<dbReference type="GO" id="GO:0016758">
    <property type="term" value="F:hexosyltransferase activity"/>
    <property type="evidence" value="ECO:0007669"/>
    <property type="project" value="UniProtKB-ARBA"/>
</dbReference>
<dbReference type="InterPro" id="IPR055259">
    <property type="entry name" value="YkvP/CgeB_Glyco_trans-like"/>
</dbReference>
<dbReference type="Pfam" id="PF13524">
    <property type="entry name" value="Glyco_trans_1_2"/>
    <property type="match status" value="1"/>
</dbReference>